<dbReference type="InterPro" id="IPR002035">
    <property type="entry name" value="VWF_A"/>
</dbReference>
<dbReference type="OMA" id="KETCTER"/>
<dbReference type="InterPro" id="IPR050525">
    <property type="entry name" value="ECM_Assembly_Org"/>
</dbReference>
<gene>
    <name evidence="2" type="ORF">LOTGIDRAFT_134745</name>
</gene>
<keyword evidence="3" id="KW-1185">Reference proteome</keyword>
<dbReference type="GeneID" id="20233594"/>
<accession>V3ZNH4</accession>
<reference evidence="2 3" key="1">
    <citation type="journal article" date="2013" name="Nature">
        <title>Insights into bilaterian evolution from three spiralian genomes.</title>
        <authorList>
            <person name="Simakov O."/>
            <person name="Marletaz F."/>
            <person name="Cho S.J."/>
            <person name="Edsinger-Gonzales E."/>
            <person name="Havlak P."/>
            <person name="Hellsten U."/>
            <person name="Kuo D.H."/>
            <person name="Larsson T."/>
            <person name="Lv J."/>
            <person name="Arendt D."/>
            <person name="Savage R."/>
            <person name="Osoegawa K."/>
            <person name="de Jong P."/>
            <person name="Grimwood J."/>
            <person name="Chapman J.A."/>
            <person name="Shapiro H."/>
            <person name="Aerts A."/>
            <person name="Otillar R.P."/>
            <person name="Terry A.Y."/>
            <person name="Boore J.L."/>
            <person name="Grigoriev I.V."/>
            <person name="Lindberg D.R."/>
            <person name="Seaver E.C."/>
            <person name="Weisblat D.A."/>
            <person name="Putnam N.H."/>
            <person name="Rokhsar D.S."/>
        </authorList>
    </citation>
    <scope>NUCLEOTIDE SEQUENCE [LARGE SCALE GENOMIC DNA]</scope>
</reference>
<dbReference type="InterPro" id="IPR036465">
    <property type="entry name" value="vWFA_dom_sf"/>
</dbReference>
<dbReference type="PANTHER" id="PTHR24020:SF84">
    <property type="entry name" value="VWFA DOMAIN-CONTAINING PROTEIN"/>
    <property type="match status" value="1"/>
</dbReference>
<dbReference type="Gene3D" id="3.40.50.410">
    <property type="entry name" value="von Willebrand factor, type A domain"/>
    <property type="match status" value="2"/>
</dbReference>
<organism evidence="2 3">
    <name type="scientific">Lottia gigantea</name>
    <name type="common">Giant owl limpet</name>
    <dbReference type="NCBI Taxonomy" id="225164"/>
    <lineage>
        <taxon>Eukaryota</taxon>
        <taxon>Metazoa</taxon>
        <taxon>Spiralia</taxon>
        <taxon>Lophotrochozoa</taxon>
        <taxon>Mollusca</taxon>
        <taxon>Gastropoda</taxon>
        <taxon>Patellogastropoda</taxon>
        <taxon>Lottioidea</taxon>
        <taxon>Lottiidae</taxon>
        <taxon>Lottia</taxon>
    </lineage>
</organism>
<dbReference type="SUPFAM" id="SSF53300">
    <property type="entry name" value="vWA-like"/>
    <property type="match status" value="2"/>
</dbReference>
<dbReference type="PRINTS" id="PR00453">
    <property type="entry name" value="VWFADOMAIN"/>
</dbReference>
<sequence>MLSLCIISQLFFPVCRQRPLELVFIIDASASIWWQNFTKAKNFVDNFIGQYEIGPDKVRIGLVTYGNFVYFMDVIRLSKYEDLRTLQHAVQKLPYRAGHSTRTGNAIKYVRTSLFAESRKGVRKVAVVMTDGNSRFPTRTAKQAHIARYDDIEMYCIGVSDQVSHKELVNIAGEESNVFYVTKYSELEKVKGRLAMKTCTKVGKFITNLSSLPYTRPCGSQNPADVYFVFDPAALGTSKTDWVARFIRRSINTGDMEHMQFGILSGSCPIDAGFDLDRYDNIEDIENHLAKLTTPRIPGLMEDVIANGYSVERGGRPDCRNVTLMFVGNRIKDASEIVKAARKARDSGIELYFANVGDATERLMNRLDQFGKRLDHSKSLILQVSQFLSGLCSK</sequence>
<evidence type="ECO:0000313" key="2">
    <source>
        <dbReference type="EMBL" id="ESO82396.1"/>
    </source>
</evidence>
<dbReference type="RefSeq" id="XP_009066900.1">
    <property type="nucleotide sequence ID" value="XM_009068652.1"/>
</dbReference>
<dbReference type="SMART" id="SM00327">
    <property type="entry name" value="VWA"/>
    <property type="match status" value="2"/>
</dbReference>
<dbReference type="STRING" id="225164.V3ZNH4"/>
<dbReference type="AlphaFoldDB" id="V3ZNH4"/>
<dbReference type="KEGG" id="lgi:LOTGIDRAFT_134745"/>
<dbReference type="PANTHER" id="PTHR24020">
    <property type="entry name" value="COLLAGEN ALPHA"/>
    <property type="match status" value="1"/>
</dbReference>
<dbReference type="Pfam" id="PF00092">
    <property type="entry name" value="VWA"/>
    <property type="match status" value="2"/>
</dbReference>
<evidence type="ECO:0000259" key="1">
    <source>
        <dbReference type="PROSITE" id="PS50234"/>
    </source>
</evidence>
<dbReference type="OrthoDB" id="6022609at2759"/>
<feature type="domain" description="VWFA" evidence="1">
    <location>
        <begin position="225"/>
        <end position="394"/>
    </location>
</feature>
<dbReference type="CDD" id="cd01450">
    <property type="entry name" value="vWFA_subfamily_ECM"/>
    <property type="match status" value="1"/>
</dbReference>
<dbReference type="Proteomes" id="UP000030746">
    <property type="component" value="Unassembled WGS sequence"/>
</dbReference>
<protein>
    <recommendedName>
        <fullName evidence="1">VWFA domain-containing protein</fullName>
    </recommendedName>
</protein>
<dbReference type="EMBL" id="KB203918">
    <property type="protein sequence ID" value="ESO82396.1"/>
    <property type="molecule type" value="Genomic_DNA"/>
</dbReference>
<name>V3ZNH4_LOTGI</name>
<feature type="domain" description="VWFA" evidence="1">
    <location>
        <begin position="21"/>
        <end position="194"/>
    </location>
</feature>
<dbReference type="CTD" id="20233594"/>
<proteinExistence type="predicted"/>
<evidence type="ECO:0000313" key="3">
    <source>
        <dbReference type="Proteomes" id="UP000030746"/>
    </source>
</evidence>
<dbReference type="HOGENOM" id="CLU_700752_0_0_1"/>
<dbReference type="PROSITE" id="PS50234">
    <property type="entry name" value="VWFA"/>
    <property type="match status" value="2"/>
</dbReference>